<dbReference type="Gene3D" id="2.60.40.2480">
    <property type="entry name" value="Periplasmic metal-binding protein Tp34-type"/>
    <property type="match status" value="1"/>
</dbReference>
<accession>A0ABD5Z6J2</accession>
<keyword evidence="4" id="KW-1185">Reference proteome</keyword>
<dbReference type="InterPro" id="IPR055774">
    <property type="entry name" value="DUF7350"/>
</dbReference>
<evidence type="ECO:0000256" key="1">
    <source>
        <dbReference type="ARBA" id="ARBA00022729"/>
    </source>
</evidence>
<dbReference type="Proteomes" id="UP001596447">
    <property type="component" value="Unassembled WGS sequence"/>
</dbReference>
<evidence type="ECO:0000313" key="3">
    <source>
        <dbReference type="EMBL" id="MFC7200788.1"/>
    </source>
</evidence>
<reference evidence="3 4" key="1">
    <citation type="journal article" date="2019" name="Int. J. Syst. Evol. Microbiol.">
        <title>The Global Catalogue of Microorganisms (GCM) 10K type strain sequencing project: providing services to taxonomists for standard genome sequencing and annotation.</title>
        <authorList>
            <consortium name="The Broad Institute Genomics Platform"/>
            <consortium name="The Broad Institute Genome Sequencing Center for Infectious Disease"/>
            <person name="Wu L."/>
            <person name="Ma J."/>
        </authorList>
    </citation>
    <scope>NUCLEOTIDE SEQUENCE [LARGE SCALE GENOMIC DNA]</scope>
    <source>
        <strain evidence="3 4">XZGYJ-43</strain>
    </source>
</reference>
<comment type="caution">
    <text evidence="3">The sequence shown here is derived from an EMBL/GenBank/DDBJ whole genome shotgun (WGS) entry which is preliminary data.</text>
</comment>
<dbReference type="RefSeq" id="WP_279527553.1">
    <property type="nucleotide sequence ID" value="NZ_CP122312.1"/>
</dbReference>
<feature type="domain" description="DUF7350" evidence="2">
    <location>
        <begin position="230"/>
        <end position="355"/>
    </location>
</feature>
<dbReference type="EMBL" id="JBHTAR010000011">
    <property type="protein sequence ID" value="MFC7200788.1"/>
    <property type="molecule type" value="Genomic_DNA"/>
</dbReference>
<protein>
    <submittedName>
        <fullName evidence="3">Iron transporter</fullName>
    </submittedName>
</protein>
<evidence type="ECO:0000313" key="4">
    <source>
        <dbReference type="Proteomes" id="UP001596447"/>
    </source>
</evidence>
<dbReference type="Pfam" id="PF10634">
    <property type="entry name" value="Iron_transport"/>
    <property type="match status" value="1"/>
</dbReference>
<dbReference type="AlphaFoldDB" id="A0ABD5Z6J2"/>
<dbReference type="Pfam" id="PF24041">
    <property type="entry name" value="DUF7350"/>
    <property type="match status" value="1"/>
</dbReference>
<sequence length="356" mass="38517">MRRRDFLAASGLVGTAGLAGCAGFQLESSSSAQEPALVENRPDGVYYPTHVEGMKMVGKQTVGDYTCALTYSYPHRFWLFTGSHRQKVALKGEDSVHLMPVVWDNEAKIVPPDVNPQITVEQDGERVANVSPWPMLSQPMGVHFGDNVALPGDGTYQVSIRIGEPSVKRTGSLKDGEYGPATFEFEFDFSESKLNEIEYTDIPSEKEGTPGAVVPSEMTTVQMTQAPTKDALPGTVRATGTSDDAKLVVTTIDGAEPYGGSTDQTYLAVSARTPYNRFVLPAMALSGTLTRDGETVFDGQFDAALDGELNYHYGTALSNVQSGDELEITVDAPSQTARHEGYETAFYQMDPVTLTL</sequence>
<proteinExistence type="predicted"/>
<evidence type="ECO:0000259" key="2">
    <source>
        <dbReference type="Pfam" id="PF24041"/>
    </source>
</evidence>
<dbReference type="InterPro" id="IPR038482">
    <property type="entry name" value="Tp34-type_sf"/>
</dbReference>
<keyword evidence="1" id="KW-0732">Signal</keyword>
<dbReference type="InterPro" id="IPR018470">
    <property type="entry name" value="Metal-bd_Tp34-typ"/>
</dbReference>
<organism evidence="3 4">
    <name type="scientific">Halospeciosus flavus</name>
    <dbReference type="NCBI Taxonomy" id="3032283"/>
    <lineage>
        <taxon>Archaea</taxon>
        <taxon>Methanobacteriati</taxon>
        <taxon>Methanobacteriota</taxon>
        <taxon>Stenosarchaea group</taxon>
        <taxon>Halobacteria</taxon>
        <taxon>Halobacteriales</taxon>
        <taxon>Halobacteriaceae</taxon>
        <taxon>Halospeciosus</taxon>
    </lineage>
</organism>
<dbReference type="PROSITE" id="PS51257">
    <property type="entry name" value="PROKAR_LIPOPROTEIN"/>
    <property type="match status" value="1"/>
</dbReference>
<gene>
    <name evidence="3" type="ORF">ACFQJ9_15455</name>
</gene>
<name>A0ABD5Z6J2_9EURY</name>